<feature type="chain" id="PRO_5040365770" evidence="1">
    <location>
        <begin position="20"/>
        <end position="180"/>
    </location>
</feature>
<name>A0A9N8EE81_9STRA</name>
<protein>
    <submittedName>
        <fullName evidence="2">Uncharacterized protein</fullName>
    </submittedName>
</protein>
<gene>
    <name evidence="2" type="ORF">SEMRO_963_G225360.1</name>
</gene>
<evidence type="ECO:0000313" key="2">
    <source>
        <dbReference type="EMBL" id="CAB9518790.1"/>
    </source>
</evidence>
<evidence type="ECO:0000313" key="3">
    <source>
        <dbReference type="Proteomes" id="UP001153069"/>
    </source>
</evidence>
<comment type="caution">
    <text evidence="2">The sequence shown here is derived from an EMBL/GenBank/DDBJ whole genome shotgun (WGS) entry which is preliminary data.</text>
</comment>
<dbReference type="EMBL" id="CAICTM010000961">
    <property type="protein sequence ID" value="CAB9518790.1"/>
    <property type="molecule type" value="Genomic_DNA"/>
</dbReference>
<dbReference type="Proteomes" id="UP001153069">
    <property type="component" value="Unassembled WGS sequence"/>
</dbReference>
<accession>A0A9N8EE81</accession>
<reference evidence="2" key="1">
    <citation type="submission" date="2020-06" db="EMBL/GenBank/DDBJ databases">
        <authorList>
            <consortium name="Plant Systems Biology data submission"/>
        </authorList>
    </citation>
    <scope>NUCLEOTIDE SEQUENCE</scope>
    <source>
        <strain evidence="2">D6</strain>
    </source>
</reference>
<evidence type="ECO:0000256" key="1">
    <source>
        <dbReference type="SAM" id="SignalP"/>
    </source>
</evidence>
<dbReference type="AlphaFoldDB" id="A0A9N8EE81"/>
<proteinExistence type="predicted"/>
<sequence length="180" mass="19343">MKVATFFLTMLFAPVVVSGANECPTFTLDIVDGATCKDARDLELSLEPTYAAVGKFIDNAGSDDNTKNNDYKITDIAVNVDDTKLAASSNRGTFNVAAGGESSGKSIIHGGHRALQFFECPDPRQDCSAAWCCIFCLNSNCGRRELRGNNKPDVCAWLSTQPQAFHGCLADATIDCTMVE</sequence>
<keyword evidence="3" id="KW-1185">Reference proteome</keyword>
<keyword evidence="1" id="KW-0732">Signal</keyword>
<organism evidence="2 3">
    <name type="scientific">Seminavis robusta</name>
    <dbReference type="NCBI Taxonomy" id="568900"/>
    <lineage>
        <taxon>Eukaryota</taxon>
        <taxon>Sar</taxon>
        <taxon>Stramenopiles</taxon>
        <taxon>Ochrophyta</taxon>
        <taxon>Bacillariophyta</taxon>
        <taxon>Bacillariophyceae</taxon>
        <taxon>Bacillariophycidae</taxon>
        <taxon>Naviculales</taxon>
        <taxon>Naviculaceae</taxon>
        <taxon>Seminavis</taxon>
    </lineage>
</organism>
<feature type="signal peptide" evidence="1">
    <location>
        <begin position="1"/>
        <end position="19"/>
    </location>
</feature>